<evidence type="ECO:0000256" key="2">
    <source>
        <dbReference type="ARBA" id="ARBA00022771"/>
    </source>
</evidence>
<evidence type="ECO:0000259" key="5">
    <source>
        <dbReference type="PROSITE" id="PS50089"/>
    </source>
</evidence>
<keyword evidence="2 4" id="KW-0863">Zinc-finger</keyword>
<evidence type="ECO:0000256" key="3">
    <source>
        <dbReference type="ARBA" id="ARBA00022833"/>
    </source>
</evidence>
<dbReference type="EMBL" id="JBCEZU010000434">
    <property type="protein sequence ID" value="KAK9519995.1"/>
    <property type="molecule type" value="Genomic_DNA"/>
</dbReference>
<evidence type="ECO:0000256" key="1">
    <source>
        <dbReference type="ARBA" id="ARBA00022723"/>
    </source>
</evidence>
<proteinExistence type="predicted"/>
<reference evidence="6 7" key="1">
    <citation type="journal article" date="2024" name="Genome Biol. Evol.">
        <title>Chromosome-level genome assembly of the viviparous eelpout Zoarces viviparus.</title>
        <authorList>
            <person name="Fuhrmann N."/>
            <person name="Brasseur M.V."/>
            <person name="Bakowski C.E."/>
            <person name="Podsiadlowski L."/>
            <person name="Prost S."/>
            <person name="Krehenwinkel H."/>
            <person name="Mayer C."/>
        </authorList>
    </citation>
    <scope>NUCLEOTIDE SEQUENCE [LARGE SCALE GENOMIC DNA]</scope>
    <source>
        <strain evidence="6">NO-MEL_2022_Ind0_liver</strain>
    </source>
</reference>
<protein>
    <recommendedName>
        <fullName evidence="5">RING-type domain-containing protein</fullName>
    </recommendedName>
</protein>
<dbReference type="AlphaFoldDB" id="A0AAW1EC42"/>
<dbReference type="InterPro" id="IPR013083">
    <property type="entry name" value="Znf_RING/FYVE/PHD"/>
</dbReference>
<evidence type="ECO:0000256" key="4">
    <source>
        <dbReference type="PROSITE-ProRule" id="PRU00175"/>
    </source>
</evidence>
<keyword evidence="7" id="KW-1185">Reference proteome</keyword>
<feature type="domain" description="RING-type" evidence="5">
    <location>
        <begin position="194"/>
        <end position="234"/>
    </location>
</feature>
<evidence type="ECO:0000313" key="7">
    <source>
        <dbReference type="Proteomes" id="UP001488805"/>
    </source>
</evidence>
<evidence type="ECO:0000313" key="6">
    <source>
        <dbReference type="EMBL" id="KAK9519995.1"/>
    </source>
</evidence>
<dbReference type="Proteomes" id="UP001488805">
    <property type="component" value="Unassembled WGS sequence"/>
</dbReference>
<comment type="caution">
    <text evidence="6">The sequence shown here is derived from an EMBL/GenBank/DDBJ whole genome shotgun (WGS) entry which is preliminary data.</text>
</comment>
<dbReference type="GO" id="GO:0008270">
    <property type="term" value="F:zinc ion binding"/>
    <property type="evidence" value="ECO:0007669"/>
    <property type="project" value="UniProtKB-KW"/>
</dbReference>
<dbReference type="InterPro" id="IPR001841">
    <property type="entry name" value="Znf_RING"/>
</dbReference>
<organism evidence="6 7">
    <name type="scientific">Zoarces viviparus</name>
    <name type="common">Viviparous eelpout</name>
    <name type="synonym">Blennius viviparus</name>
    <dbReference type="NCBI Taxonomy" id="48416"/>
    <lineage>
        <taxon>Eukaryota</taxon>
        <taxon>Metazoa</taxon>
        <taxon>Chordata</taxon>
        <taxon>Craniata</taxon>
        <taxon>Vertebrata</taxon>
        <taxon>Euteleostomi</taxon>
        <taxon>Actinopterygii</taxon>
        <taxon>Neopterygii</taxon>
        <taxon>Teleostei</taxon>
        <taxon>Neoteleostei</taxon>
        <taxon>Acanthomorphata</taxon>
        <taxon>Eupercaria</taxon>
        <taxon>Perciformes</taxon>
        <taxon>Cottioidei</taxon>
        <taxon>Zoarcales</taxon>
        <taxon>Zoarcidae</taxon>
        <taxon>Zoarcinae</taxon>
        <taxon>Zoarces</taxon>
    </lineage>
</organism>
<keyword evidence="3" id="KW-0862">Zinc</keyword>
<sequence length="261" mass="28838">MEDKATLWRGPRVLQMREVDITLDNIARIFRVIPASLYLVSETGVVLVPSVTGFFGEVVVQDRYEVCGDETPAATASLPVPQPQPNLFRFGARPVASAGRSGPATAQAGRSFSRSISIGTGTTGLGFWKQNARRIVALTHSSYNELMQRKRRRTGRTAIRQSLRELGEYARANKINTVALTDDQVTTVRATFRCLICQDVMDNPVVAQCCRSVIGCRVCVDQWTATTPHCPKCRDVDFINRSFALTGMGDIIDALRDTIRN</sequence>
<dbReference type="SUPFAM" id="SSF57850">
    <property type="entry name" value="RING/U-box"/>
    <property type="match status" value="1"/>
</dbReference>
<name>A0AAW1EC42_ZOAVI</name>
<dbReference type="PROSITE" id="PS50089">
    <property type="entry name" value="ZF_RING_2"/>
    <property type="match status" value="1"/>
</dbReference>
<gene>
    <name evidence="6" type="ORF">VZT92_022682</name>
</gene>
<accession>A0AAW1EC42</accession>
<keyword evidence="1" id="KW-0479">Metal-binding</keyword>
<dbReference type="Gene3D" id="3.30.40.10">
    <property type="entry name" value="Zinc/RING finger domain, C3HC4 (zinc finger)"/>
    <property type="match status" value="1"/>
</dbReference>